<dbReference type="GO" id="GO:0005737">
    <property type="term" value="C:cytoplasm"/>
    <property type="evidence" value="ECO:0007669"/>
    <property type="project" value="TreeGrafter"/>
</dbReference>
<keyword evidence="3 6" id="KW-0067">ATP-binding</keyword>
<keyword evidence="7" id="KW-0812">Transmembrane</keyword>
<keyword evidence="2 6" id="KW-0547">Nucleotide-binding</keyword>
<dbReference type="InterPro" id="IPR023617">
    <property type="entry name" value="Tyr-tRNA-ligase_arc/euk-type"/>
</dbReference>
<dbReference type="InterPro" id="IPR002305">
    <property type="entry name" value="aa-tRNA-synth_Ic"/>
</dbReference>
<keyword evidence="4 6" id="KW-0648">Protein biosynthesis</keyword>
<proteinExistence type="inferred from homology"/>
<evidence type="ECO:0000256" key="4">
    <source>
        <dbReference type="ARBA" id="ARBA00022917"/>
    </source>
</evidence>
<dbReference type="GO" id="GO:0005524">
    <property type="term" value="F:ATP binding"/>
    <property type="evidence" value="ECO:0007669"/>
    <property type="project" value="UniProtKB-KW"/>
</dbReference>
<gene>
    <name evidence="8" type="ORF">PVAP13_9NG452300</name>
</gene>
<organism evidence="8 9">
    <name type="scientific">Panicum virgatum</name>
    <name type="common">Blackwell switchgrass</name>
    <dbReference type="NCBI Taxonomy" id="38727"/>
    <lineage>
        <taxon>Eukaryota</taxon>
        <taxon>Viridiplantae</taxon>
        <taxon>Streptophyta</taxon>
        <taxon>Embryophyta</taxon>
        <taxon>Tracheophyta</taxon>
        <taxon>Spermatophyta</taxon>
        <taxon>Magnoliopsida</taxon>
        <taxon>Liliopsida</taxon>
        <taxon>Poales</taxon>
        <taxon>Poaceae</taxon>
        <taxon>PACMAD clade</taxon>
        <taxon>Panicoideae</taxon>
        <taxon>Panicodae</taxon>
        <taxon>Paniceae</taxon>
        <taxon>Panicinae</taxon>
        <taxon>Panicum</taxon>
        <taxon>Panicum sect. Hiantes</taxon>
    </lineage>
</organism>
<evidence type="ECO:0000256" key="1">
    <source>
        <dbReference type="ARBA" id="ARBA00022598"/>
    </source>
</evidence>
<name>A0A8T0MTG6_PANVG</name>
<keyword evidence="1 6" id="KW-0436">Ligase</keyword>
<keyword evidence="5 6" id="KW-0030">Aminoacyl-tRNA synthetase</keyword>
<keyword evidence="7" id="KW-1133">Transmembrane helix</keyword>
<reference evidence="8" key="1">
    <citation type="submission" date="2020-05" db="EMBL/GenBank/DDBJ databases">
        <title>WGS assembly of Panicum virgatum.</title>
        <authorList>
            <person name="Lovell J.T."/>
            <person name="Jenkins J."/>
            <person name="Shu S."/>
            <person name="Juenger T.E."/>
            <person name="Schmutz J."/>
        </authorList>
    </citation>
    <scope>NUCLEOTIDE SEQUENCE</scope>
    <source>
        <strain evidence="8">AP13</strain>
    </source>
</reference>
<evidence type="ECO:0000256" key="3">
    <source>
        <dbReference type="ARBA" id="ARBA00022840"/>
    </source>
</evidence>
<evidence type="ECO:0000256" key="2">
    <source>
        <dbReference type="ARBA" id="ARBA00022741"/>
    </source>
</evidence>
<dbReference type="SUPFAM" id="SSF52374">
    <property type="entry name" value="Nucleotidylyl transferase"/>
    <property type="match status" value="1"/>
</dbReference>
<comment type="similarity">
    <text evidence="6">Belongs to the class-I aminoacyl-tRNA synthetase family.</text>
</comment>
<protein>
    <recommendedName>
        <fullName evidence="10">Tyrosine--tRNA ligase</fullName>
    </recommendedName>
</protein>
<dbReference type="GO" id="GO:0006437">
    <property type="term" value="P:tyrosyl-tRNA aminoacylation"/>
    <property type="evidence" value="ECO:0007669"/>
    <property type="project" value="TreeGrafter"/>
</dbReference>
<evidence type="ECO:0000313" key="9">
    <source>
        <dbReference type="Proteomes" id="UP000823388"/>
    </source>
</evidence>
<dbReference type="GO" id="GO:0004831">
    <property type="term" value="F:tyrosine-tRNA ligase activity"/>
    <property type="evidence" value="ECO:0007669"/>
    <property type="project" value="InterPro"/>
</dbReference>
<accession>A0A8T0MTG6</accession>
<dbReference type="PANTHER" id="PTHR46264">
    <property type="entry name" value="TYROSINE-TRNA LIGASE"/>
    <property type="match status" value="1"/>
</dbReference>
<evidence type="ECO:0000256" key="6">
    <source>
        <dbReference type="RuleBase" id="RU363036"/>
    </source>
</evidence>
<dbReference type="PANTHER" id="PTHR46264:SF5">
    <property type="entry name" value="TYROSINE--TRNA LIGASE"/>
    <property type="match status" value="1"/>
</dbReference>
<keyword evidence="7" id="KW-0472">Membrane</keyword>
<comment type="caution">
    <text evidence="8">The sequence shown here is derived from an EMBL/GenBank/DDBJ whole genome shotgun (WGS) entry which is preliminary data.</text>
</comment>
<dbReference type="EMBL" id="CM029054">
    <property type="protein sequence ID" value="KAG2539823.1"/>
    <property type="molecule type" value="Genomic_DNA"/>
</dbReference>
<dbReference type="Proteomes" id="UP000823388">
    <property type="component" value="Chromosome 9N"/>
</dbReference>
<evidence type="ECO:0000256" key="7">
    <source>
        <dbReference type="SAM" id="Phobius"/>
    </source>
</evidence>
<dbReference type="Gene3D" id="3.40.50.620">
    <property type="entry name" value="HUPs"/>
    <property type="match status" value="2"/>
</dbReference>
<dbReference type="AlphaFoldDB" id="A0A8T0MTG6"/>
<dbReference type="InterPro" id="IPR050489">
    <property type="entry name" value="Tyr-tRNA_synthase"/>
</dbReference>
<evidence type="ECO:0000313" key="8">
    <source>
        <dbReference type="EMBL" id="KAG2539823.1"/>
    </source>
</evidence>
<dbReference type="FunFam" id="3.40.50.620:FF:000103">
    <property type="entry name" value="tyrosine--tRNA ligase 1, cytoplasmic"/>
    <property type="match status" value="1"/>
</dbReference>
<dbReference type="InterPro" id="IPR014729">
    <property type="entry name" value="Rossmann-like_a/b/a_fold"/>
</dbReference>
<sequence>MEIRSDERFAVLRSIGEECIYEDGLCLLLKKKRDPICYVWFEPSPVMDIEQGILKTIYVNKMVTAGCVVKILMADWFLQRHPKIGSNLNKIRTIGSYNIAMWKAAGMYVDKVDIKWLSDELNHHALDYWPLAMDVSRKYTVKRMASYSSYMPPYGPGRLPAAEIIHPCMQVAAILCQKADVWLFSKDQREIIMLAKDYCDDIYKGNKPTILLHRVLPNLLEDPDFEDKRDPGRTIFMLDEEDDVNEKINSAFCPPRIALYNPCLEYIKSLVFPWFGKLEVVRKEGNNKIFSSMEELIVGYKSGDLDSVDVKLALQKAINDILELVGEFFRSNVEAQALITARKVHLFLNLQLLFTTIIYYVGTYIYATAATAAEIDLLNFKFRIMR</sequence>
<feature type="transmembrane region" description="Helical" evidence="7">
    <location>
        <begin position="357"/>
        <end position="378"/>
    </location>
</feature>
<dbReference type="Pfam" id="PF00579">
    <property type="entry name" value="tRNA-synt_1b"/>
    <property type="match status" value="1"/>
</dbReference>
<evidence type="ECO:0000256" key="5">
    <source>
        <dbReference type="ARBA" id="ARBA00023146"/>
    </source>
</evidence>
<dbReference type="PIRSF" id="PIRSF006588">
    <property type="entry name" value="TyrRS_arch_euk"/>
    <property type="match status" value="1"/>
</dbReference>
<keyword evidence="9" id="KW-1185">Reference proteome</keyword>
<evidence type="ECO:0008006" key="10">
    <source>
        <dbReference type="Google" id="ProtNLM"/>
    </source>
</evidence>